<dbReference type="Pfam" id="PF07729">
    <property type="entry name" value="FCD"/>
    <property type="match status" value="1"/>
</dbReference>
<dbReference type="InterPro" id="IPR008920">
    <property type="entry name" value="TF_FadR/GntR_C"/>
</dbReference>
<feature type="domain" description="HTH gntR-type" evidence="4">
    <location>
        <begin position="22"/>
        <end position="89"/>
    </location>
</feature>
<keyword evidence="3" id="KW-0804">Transcription</keyword>
<proteinExistence type="predicted"/>
<dbReference type="PANTHER" id="PTHR43537">
    <property type="entry name" value="TRANSCRIPTIONAL REGULATOR, GNTR FAMILY"/>
    <property type="match status" value="1"/>
</dbReference>
<dbReference type="RefSeq" id="WP_260900590.1">
    <property type="nucleotide sequence ID" value="NZ_JAOCZP010000001.1"/>
</dbReference>
<organism evidence="5 6">
    <name type="scientific">Chelativorans salis</name>
    <dbReference type="NCBI Taxonomy" id="2978478"/>
    <lineage>
        <taxon>Bacteria</taxon>
        <taxon>Pseudomonadati</taxon>
        <taxon>Pseudomonadota</taxon>
        <taxon>Alphaproteobacteria</taxon>
        <taxon>Hyphomicrobiales</taxon>
        <taxon>Phyllobacteriaceae</taxon>
        <taxon>Chelativorans</taxon>
    </lineage>
</organism>
<evidence type="ECO:0000313" key="6">
    <source>
        <dbReference type="Proteomes" id="UP001320831"/>
    </source>
</evidence>
<keyword evidence="2" id="KW-0238">DNA-binding</keyword>
<accession>A0ABT2LI18</accession>
<dbReference type="InterPro" id="IPR036388">
    <property type="entry name" value="WH-like_DNA-bd_sf"/>
</dbReference>
<dbReference type="Proteomes" id="UP001320831">
    <property type="component" value="Unassembled WGS sequence"/>
</dbReference>
<dbReference type="SMART" id="SM00345">
    <property type="entry name" value="HTH_GNTR"/>
    <property type="match status" value="1"/>
</dbReference>
<dbReference type="InterPro" id="IPR000524">
    <property type="entry name" value="Tscrpt_reg_HTH_GntR"/>
</dbReference>
<evidence type="ECO:0000256" key="2">
    <source>
        <dbReference type="ARBA" id="ARBA00023125"/>
    </source>
</evidence>
<dbReference type="PANTHER" id="PTHR43537:SF20">
    <property type="entry name" value="HTH-TYPE TRANSCRIPTIONAL REPRESSOR GLAR"/>
    <property type="match status" value="1"/>
</dbReference>
<dbReference type="SMART" id="SM00895">
    <property type="entry name" value="FCD"/>
    <property type="match status" value="1"/>
</dbReference>
<evidence type="ECO:0000256" key="1">
    <source>
        <dbReference type="ARBA" id="ARBA00023015"/>
    </source>
</evidence>
<evidence type="ECO:0000313" key="5">
    <source>
        <dbReference type="EMBL" id="MCT7374216.1"/>
    </source>
</evidence>
<keyword evidence="6" id="KW-1185">Reference proteome</keyword>
<dbReference type="Pfam" id="PF00392">
    <property type="entry name" value="GntR"/>
    <property type="match status" value="1"/>
</dbReference>
<dbReference type="PROSITE" id="PS50949">
    <property type="entry name" value="HTH_GNTR"/>
    <property type="match status" value="1"/>
</dbReference>
<keyword evidence="1" id="KW-0805">Transcription regulation</keyword>
<protein>
    <submittedName>
        <fullName evidence="5">FCD domain-containing protein</fullName>
    </submittedName>
</protein>
<dbReference type="SUPFAM" id="SSF48008">
    <property type="entry name" value="GntR ligand-binding domain-like"/>
    <property type="match status" value="1"/>
</dbReference>
<reference evidence="5 6" key="1">
    <citation type="submission" date="2022-09" db="EMBL/GenBank/DDBJ databases">
        <title>Chelativorans salina sp. nov., a novel slightly halophilic bacterium isolated from a saline lake sediment enrichment.</title>
        <authorList>
            <person name="Gao L."/>
            <person name="Fang B.-Z."/>
            <person name="Li W.-J."/>
        </authorList>
    </citation>
    <scope>NUCLEOTIDE SEQUENCE [LARGE SCALE GENOMIC DNA]</scope>
    <source>
        <strain evidence="5 6">EGI FJ00035</strain>
    </source>
</reference>
<dbReference type="InterPro" id="IPR036390">
    <property type="entry name" value="WH_DNA-bd_sf"/>
</dbReference>
<dbReference type="SUPFAM" id="SSF46785">
    <property type="entry name" value="Winged helix' DNA-binding domain"/>
    <property type="match status" value="1"/>
</dbReference>
<name>A0ABT2LI18_9HYPH</name>
<sequence>MTDYGAEVTTDLVSSSEPALEQTLTETCYRRLKQDIISGARPPGERMRIEKLKAIYGIGPTSLREALQRLSADGLVRAVERRGFQVAPLDAAEFLDLNTARIEIDLSALRLSIRAGDGGWEGGVVAAAYRLEKADGLVQSGAQESLDDWERLNKLFHRSLVACPSRWLLRMREMLGEQVERYRRASVYRERTERNLIEEHRQIAEAVLARDEERACRLLAEHYTRTADGLLTLLRSRA</sequence>
<evidence type="ECO:0000259" key="4">
    <source>
        <dbReference type="PROSITE" id="PS50949"/>
    </source>
</evidence>
<dbReference type="Gene3D" id="1.20.120.530">
    <property type="entry name" value="GntR ligand-binding domain-like"/>
    <property type="match status" value="1"/>
</dbReference>
<gene>
    <name evidence="5" type="ORF">N5A92_04110</name>
</gene>
<evidence type="ECO:0000256" key="3">
    <source>
        <dbReference type="ARBA" id="ARBA00023163"/>
    </source>
</evidence>
<dbReference type="Gene3D" id="1.10.10.10">
    <property type="entry name" value="Winged helix-like DNA-binding domain superfamily/Winged helix DNA-binding domain"/>
    <property type="match status" value="1"/>
</dbReference>
<comment type="caution">
    <text evidence="5">The sequence shown here is derived from an EMBL/GenBank/DDBJ whole genome shotgun (WGS) entry which is preliminary data.</text>
</comment>
<dbReference type="InterPro" id="IPR011711">
    <property type="entry name" value="GntR_C"/>
</dbReference>
<dbReference type="EMBL" id="JAOCZP010000001">
    <property type="protein sequence ID" value="MCT7374216.1"/>
    <property type="molecule type" value="Genomic_DNA"/>
</dbReference>